<reference evidence="1 2" key="1">
    <citation type="journal article" date="2021" name="bioRxiv">
        <title>Chromosome-scale and haplotype-resolved genome assembly of a tetraploid potato cultivar.</title>
        <authorList>
            <person name="Sun H."/>
            <person name="Jiao W.-B."/>
            <person name="Krause K."/>
            <person name="Campoy J.A."/>
            <person name="Goel M."/>
            <person name="Folz-Donahue K."/>
            <person name="Kukat C."/>
            <person name="Huettel B."/>
            <person name="Schneeberger K."/>
        </authorList>
    </citation>
    <scope>NUCLEOTIDE SEQUENCE [LARGE SCALE GENOMIC DNA]</scope>
    <source>
        <strain evidence="1">SolTubOtavaFocal</strain>
        <tissue evidence="1">Leaves</tissue>
    </source>
</reference>
<sequence length="167" mass="19434">MAVGEKLLELKHVNFYKRVPIAQKNRLLELMRVKDLCVQYGMRYFSGDDFKTMTSMDIWWEDWRENASIESHIIKVKRISDRLATLHHPISNDDLVEFVLVVLGPIYCPFTRSLESHQEEISFDAMLLNEERQLKRDEALTVIVPMTQFTQSSFTTHCGRGKGGRGN</sequence>
<keyword evidence="2" id="KW-1185">Reference proteome</keyword>
<organism evidence="1 2">
    <name type="scientific">Solanum tuberosum</name>
    <name type="common">Potato</name>
    <dbReference type="NCBI Taxonomy" id="4113"/>
    <lineage>
        <taxon>Eukaryota</taxon>
        <taxon>Viridiplantae</taxon>
        <taxon>Streptophyta</taxon>
        <taxon>Embryophyta</taxon>
        <taxon>Tracheophyta</taxon>
        <taxon>Spermatophyta</taxon>
        <taxon>Magnoliopsida</taxon>
        <taxon>eudicotyledons</taxon>
        <taxon>Gunneridae</taxon>
        <taxon>Pentapetalae</taxon>
        <taxon>asterids</taxon>
        <taxon>lamiids</taxon>
        <taxon>Solanales</taxon>
        <taxon>Solanaceae</taxon>
        <taxon>Solanoideae</taxon>
        <taxon>Solaneae</taxon>
        <taxon>Solanum</taxon>
    </lineage>
</organism>
<name>A0ABQ7UFB8_SOLTU</name>
<proteinExistence type="predicted"/>
<dbReference type="Proteomes" id="UP000826656">
    <property type="component" value="Unassembled WGS sequence"/>
</dbReference>
<gene>
    <name evidence="1" type="ORF">KY290_027510</name>
</gene>
<accession>A0ABQ7UFB8</accession>
<evidence type="ECO:0000313" key="2">
    <source>
        <dbReference type="Proteomes" id="UP000826656"/>
    </source>
</evidence>
<comment type="caution">
    <text evidence="1">The sequence shown here is derived from an EMBL/GenBank/DDBJ whole genome shotgun (WGS) entry which is preliminary data.</text>
</comment>
<protein>
    <submittedName>
        <fullName evidence="1">Uncharacterized protein</fullName>
    </submittedName>
</protein>
<evidence type="ECO:0000313" key="1">
    <source>
        <dbReference type="EMBL" id="KAH0748278.1"/>
    </source>
</evidence>
<dbReference type="EMBL" id="JAIVGD010000019">
    <property type="protein sequence ID" value="KAH0748278.1"/>
    <property type="molecule type" value="Genomic_DNA"/>
</dbReference>